<gene>
    <name evidence="2" type="primary">Aste57867_1164</name>
    <name evidence="1" type="ORF">As57867_001163</name>
    <name evidence="2" type="ORF">ASTE57867_1164</name>
</gene>
<name>A0A485K4I7_9STRA</name>
<organism evidence="2 3">
    <name type="scientific">Aphanomyces stellatus</name>
    <dbReference type="NCBI Taxonomy" id="120398"/>
    <lineage>
        <taxon>Eukaryota</taxon>
        <taxon>Sar</taxon>
        <taxon>Stramenopiles</taxon>
        <taxon>Oomycota</taxon>
        <taxon>Saprolegniomycetes</taxon>
        <taxon>Saprolegniales</taxon>
        <taxon>Verrucalvaceae</taxon>
        <taxon>Aphanomyces</taxon>
    </lineage>
</organism>
<evidence type="ECO:0000313" key="3">
    <source>
        <dbReference type="Proteomes" id="UP000332933"/>
    </source>
</evidence>
<dbReference type="Proteomes" id="UP000332933">
    <property type="component" value="Unassembled WGS sequence"/>
</dbReference>
<evidence type="ECO:0000313" key="2">
    <source>
        <dbReference type="EMBL" id="VFT78384.1"/>
    </source>
</evidence>
<dbReference type="AlphaFoldDB" id="A0A485K4I7"/>
<dbReference type="EMBL" id="VJMH01000082">
    <property type="protein sequence ID" value="KAF0719241.1"/>
    <property type="molecule type" value="Genomic_DNA"/>
</dbReference>
<sequence>MKEESPGEKREMMRVYFRDKQREYRIKQRSKHSKMTQRIQELETILLKGKSQGGLRRMKPARERDLLLPWDVIADIMKSERGQAESTQRELRRRVQETTAVIQDMQRFATVQHVSQHFLAAPPTFPCAQGMLQSSAWRHVTLFANTESRRLGKKWITENMFLNAKHVFQHYQFPPPDSQERMQDYNLIFTEECYFLVQRSHQFYDVPMEAFRRMTHLHLCSLLLLAGASEYDDPTEECDMRRQITSLGECINVILGEFRGPNRCTHVIQQIQDDERWPHEHRQRNRIELERVGLCRTKLRALSIISQSRRKDGFVSLTEEAPHLELDGDCTSEDSFRRQMLARTSRNRHPVKNEIPTILAKLTADVLREEAAEEAAT</sequence>
<reference evidence="2 3" key="1">
    <citation type="submission" date="2019-03" db="EMBL/GenBank/DDBJ databases">
        <authorList>
            <person name="Gaulin E."/>
            <person name="Dumas B."/>
        </authorList>
    </citation>
    <scope>NUCLEOTIDE SEQUENCE [LARGE SCALE GENOMIC DNA]</scope>
    <source>
        <strain evidence="2">CBS 568.67</strain>
    </source>
</reference>
<reference evidence="1" key="2">
    <citation type="submission" date="2019-06" db="EMBL/GenBank/DDBJ databases">
        <title>Genomics analysis of Aphanomyces spp. identifies a new class of oomycete effector associated with host adaptation.</title>
        <authorList>
            <person name="Gaulin E."/>
        </authorList>
    </citation>
    <scope>NUCLEOTIDE SEQUENCE</scope>
    <source>
        <strain evidence="1">CBS 578.67</strain>
    </source>
</reference>
<dbReference type="OrthoDB" id="61579at2759"/>
<protein>
    <submittedName>
        <fullName evidence="2">Aste57867_1164 protein</fullName>
    </submittedName>
</protein>
<dbReference type="EMBL" id="CAADRA010000082">
    <property type="protein sequence ID" value="VFT78384.1"/>
    <property type="molecule type" value="Genomic_DNA"/>
</dbReference>
<keyword evidence="3" id="KW-1185">Reference proteome</keyword>
<proteinExistence type="predicted"/>
<accession>A0A485K4I7</accession>
<evidence type="ECO:0000313" key="1">
    <source>
        <dbReference type="EMBL" id="KAF0719241.1"/>
    </source>
</evidence>